<protein>
    <submittedName>
        <fullName evidence="1">Uncharacterized protein</fullName>
    </submittedName>
</protein>
<dbReference type="AlphaFoldDB" id="A0A134AQZ0"/>
<organism evidence="1 2">
    <name type="scientific">Leptotrichia wadei</name>
    <dbReference type="NCBI Taxonomy" id="157687"/>
    <lineage>
        <taxon>Bacteria</taxon>
        <taxon>Fusobacteriati</taxon>
        <taxon>Fusobacteriota</taxon>
        <taxon>Fusobacteriia</taxon>
        <taxon>Fusobacteriales</taxon>
        <taxon>Leptotrichiaceae</taxon>
        <taxon>Leptotrichia</taxon>
    </lineage>
</organism>
<sequence length="59" mass="7055">MHQKQPKMHPLKKGAKVFKNKAIIMVRDSNQNIKFNGKTWKKMRLFETNCTKSERTLEH</sequence>
<accession>A0A134AQZ0</accession>
<dbReference type="PATRIC" id="fig|157687.3.peg.158"/>
<keyword evidence="2" id="KW-1185">Reference proteome</keyword>
<proteinExistence type="predicted"/>
<dbReference type="STRING" id="157687.HMPREF3180_00155"/>
<name>A0A134AQZ0_9FUSO</name>
<evidence type="ECO:0000313" key="1">
    <source>
        <dbReference type="EMBL" id="KXB70118.1"/>
    </source>
</evidence>
<gene>
    <name evidence="1" type="ORF">HMPREF3180_00155</name>
</gene>
<reference evidence="2" key="1">
    <citation type="submission" date="2016-01" db="EMBL/GenBank/DDBJ databases">
        <authorList>
            <person name="Mitreva M."/>
            <person name="Pepin K.H."/>
            <person name="Mihindukulasuriya K.A."/>
            <person name="Fulton R."/>
            <person name="Fronick C."/>
            <person name="O'Laughlin M."/>
            <person name="Miner T."/>
            <person name="Herter B."/>
            <person name="Rosa B.A."/>
            <person name="Cordes M."/>
            <person name="Tomlinson C."/>
            <person name="Wollam A."/>
            <person name="Palsikar V.B."/>
            <person name="Mardis E.R."/>
            <person name="Wilson R.K."/>
        </authorList>
    </citation>
    <scope>NUCLEOTIDE SEQUENCE [LARGE SCALE GENOMIC DNA]</scope>
    <source>
        <strain evidence="2">KA00185</strain>
    </source>
</reference>
<evidence type="ECO:0000313" key="2">
    <source>
        <dbReference type="Proteomes" id="UP000070483"/>
    </source>
</evidence>
<comment type="caution">
    <text evidence="1">The sequence shown here is derived from an EMBL/GenBank/DDBJ whole genome shotgun (WGS) entry which is preliminary data.</text>
</comment>
<dbReference type="EMBL" id="LSDD01000006">
    <property type="protein sequence ID" value="KXB70118.1"/>
    <property type="molecule type" value="Genomic_DNA"/>
</dbReference>
<dbReference type="Proteomes" id="UP000070483">
    <property type="component" value="Unassembled WGS sequence"/>
</dbReference>